<sequence>MGRKDLPPHPFTLPFNWAVNPFSDGNWMFQLHGWRMLDAFFNRMAPEDAAFIGDVMSDWWRFYQADPEATPWFWYDMSTGLRASKIAYLVHWCEEQGEPLPLAAEVLQGLVTEHVAHLTNPEELNHGNHGLFQLNGLMALLEVMAQTGRALPRQEAAREFAITLMREILKSQLGDEGVHTENSPDYHFFALNKIRQILEAPWWQGDEMADIRTLCDKAEIAKEWLVTPTLHCPPVGDSAEALKLKRYARLNEWPHQVLGNSMLARLDGYGVVRSRPEVPLEQSHYLFFQGGFYPSGHPYLSA</sequence>
<dbReference type="Pfam" id="PF16889">
    <property type="entry name" value="Hepar_II_III_N"/>
    <property type="match status" value="1"/>
</dbReference>
<dbReference type="InterPro" id="IPR031680">
    <property type="entry name" value="Hepar_II_III_N"/>
</dbReference>
<comment type="caution">
    <text evidence="2">The sequence shown here is derived from an EMBL/GenBank/DDBJ whole genome shotgun (WGS) entry which is preliminary data.</text>
</comment>
<accession>A0A3S0JUQ4</accession>
<dbReference type="AlphaFoldDB" id="A0A3S0JUQ4"/>
<dbReference type="EMBL" id="RXNS01000040">
    <property type="protein sequence ID" value="RTQ97101.1"/>
    <property type="molecule type" value="Genomic_DNA"/>
</dbReference>
<reference evidence="2 3" key="1">
    <citation type="submission" date="2018-12" db="EMBL/GenBank/DDBJ databases">
        <authorList>
            <person name="Yu L."/>
        </authorList>
    </citation>
    <scope>NUCLEOTIDE SEQUENCE [LARGE SCALE GENOMIC DNA]</scope>
    <source>
        <strain evidence="2 3">11S</strain>
    </source>
</reference>
<evidence type="ECO:0000259" key="1">
    <source>
        <dbReference type="Pfam" id="PF16889"/>
    </source>
</evidence>
<dbReference type="RefSeq" id="WP_126487107.1">
    <property type="nucleotide sequence ID" value="NZ_RXNS01000040.1"/>
</dbReference>
<evidence type="ECO:0000313" key="2">
    <source>
        <dbReference type="EMBL" id="RTQ97101.1"/>
    </source>
</evidence>
<proteinExistence type="predicted"/>
<feature type="domain" description="Heparin-sulfate lyase N-terminal" evidence="1">
    <location>
        <begin position="16"/>
        <end position="253"/>
    </location>
</feature>
<protein>
    <recommendedName>
        <fullName evidence="1">Heparin-sulfate lyase N-terminal domain-containing protein</fullName>
    </recommendedName>
</protein>
<name>A0A3S0JUQ4_9GAMM</name>
<dbReference type="Gene3D" id="1.50.10.100">
    <property type="entry name" value="Chondroitin AC/alginate lyase"/>
    <property type="match status" value="1"/>
</dbReference>
<dbReference type="InterPro" id="IPR008929">
    <property type="entry name" value="Chondroitin_lyas"/>
</dbReference>
<gene>
    <name evidence="2" type="ORF">EKG36_20365</name>
</gene>
<dbReference type="Proteomes" id="UP000267400">
    <property type="component" value="Unassembled WGS sequence"/>
</dbReference>
<evidence type="ECO:0000313" key="3">
    <source>
        <dbReference type="Proteomes" id="UP000267400"/>
    </source>
</evidence>
<keyword evidence="3" id="KW-1185">Reference proteome</keyword>
<dbReference type="SUPFAM" id="SSF48230">
    <property type="entry name" value="Chondroitin AC/alginate lyase"/>
    <property type="match status" value="1"/>
</dbReference>
<organism evidence="2 3">
    <name type="scientific">Halomonas nitroreducens</name>
    <dbReference type="NCBI Taxonomy" id="447425"/>
    <lineage>
        <taxon>Bacteria</taxon>
        <taxon>Pseudomonadati</taxon>
        <taxon>Pseudomonadota</taxon>
        <taxon>Gammaproteobacteria</taxon>
        <taxon>Oceanospirillales</taxon>
        <taxon>Halomonadaceae</taxon>
        <taxon>Halomonas</taxon>
    </lineage>
</organism>